<evidence type="ECO:0000313" key="1">
    <source>
        <dbReference type="EMBL" id="TDV49547.1"/>
    </source>
</evidence>
<evidence type="ECO:0000313" key="2">
    <source>
        <dbReference type="Proteomes" id="UP000295804"/>
    </source>
</evidence>
<proteinExistence type="predicted"/>
<protein>
    <submittedName>
        <fullName evidence="1">Uncharacterized protein</fullName>
    </submittedName>
</protein>
<reference evidence="1 2" key="1">
    <citation type="submission" date="2019-03" db="EMBL/GenBank/DDBJ databases">
        <title>Genomic analyses of the natural microbiome of Caenorhabditis elegans.</title>
        <authorList>
            <person name="Samuel B."/>
        </authorList>
    </citation>
    <scope>NUCLEOTIDE SEQUENCE [LARGE SCALE GENOMIC DNA]</scope>
    <source>
        <strain evidence="1 2">BIGb0525</strain>
    </source>
</reference>
<name>A0A4R7VJZ7_9PSED</name>
<dbReference type="Proteomes" id="UP000295804">
    <property type="component" value="Unassembled WGS sequence"/>
</dbReference>
<dbReference type="AlphaFoldDB" id="A0A4R7VJZ7"/>
<sequence>MGPSYPQPETTQTTKYQLYLCPALHPFVESGYQPHPITYPDYGHDVLYIQANCLDEANF</sequence>
<organism evidence="1 2">
    <name type="scientific">Pseudomonas helmanticensis</name>
    <dbReference type="NCBI Taxonomy" id="1471381"/>
    <lineage>
        <taxon>Bacteria</taxon>
        <taxon>Pseudomonadati</taxon>
        <taxon>Pseudomonadota</taxon>
        <taxon>Gammaproteobacteria</taxon>
        <taxon>Pseudomonadales</taxon>
        <taxon>Pseudomonadaceae</taxon>
        <taxon>Pseudomonas</taxon>
    </lineage>
</organism>
<dbReference type="EMBL" id="SOCQ01000004">
    <property type="protein sequence ID" value="TDV49547.1"/>
    <property type="molecule type" value="Genomic_DNA"/>
</dbReference>
<accession>A0A4R7VJZ7</accession>
<comment type="caution">
    <text evidence="1">The sequence shown here is derived from an EMBL/GenBank/DDBJ whole genome shotgun (WGS) entry which is preliminary data.</text>
</comment>
<gene>
    <name evidence="1" type="ORF">EDF87_104193</name>
</gene>